<sequence length="340" mass="39540">MEPQYAALMFTKNCTICGIQAISSKPDPYLQVRLCHSCRDKELAERSAHSFFPGSGNIVPYTSLIKMKKPYYDNPVYVLRAQELECERMRKESRSKGDTEGGIKWFNQREAALKTQKKEGDKLLEYINSASESRSSELRDLKSERQEQIHERLKALGWDEMYFNFLRGSNSASKQWRALVEVAKPLTERSPHPWTNILPKLTQLLDKNRPQVDEYERDQRIHEKVSVLQKLLLEFDEETNPCQPVISALQQSSTSNEPDNRRIALSTPFPSESVLSGWDFFRNLYMEEHSLTQAKELFNERRKMIGQKLAEWRTKVEDQLVKQYLSSFIEGTDSRSTTLT</sequence>
<evidence type="ECO:0000313" key="1">
    <source>
        <dbReference type="EMBL" id="CAE6436016.1"/>
    </source>
</evidence>
<name>A0A8H2XV71_9AGAM</name>
<gene>
    <name evidence="1" type="ORF">RDB_LOCUS69760</name>
</gene>
<dbReference type="EMBL" id="CAJMWT010002205">
    <property type="protein sequence ID" value="CAE6436016.1"/>
    <property type="molecule type" value="Genomic_DNA"/>
</dbReference>
<reference evidence="1" key="1">
    <citation type="submission" date="2021-01" db="EMBL/GenBank/DDBJ databases">
        <authorList>
            <person name="Kaushik A."/>
        </authorList>
    </citation>
    <scope>NUCLEOTIDE SEQUENCE</scope>
    <source>
        <strain evidence="1">AG2-2IIIB</strain>
    </source>
</reference>
<proteinExistence type="predicted"/>
<feature type="non-terminal residue" evidence="1">
    <location>
        <position position="1"/>
    </location>
</feature>
<organism evidence="1 2">
    <name type="scientific">Rhizoctonia solani</name>
    <dbReference type="NCBI Taxonomy" id="456999"/>
    <lineage>
        <taxon>Eukaryota</taxon>
        <taxon>Fungi</taxon>
        <taxon>Dikarya</taxon>
        <taxon>Basidiomycota</taxon>
        <taxon>Agaricomycotina</taxon>
        <taxon>Agaricomycetes</taxon>
        <taxon>Cantharellales</taxon>
        <taxon>Ceratobasidiaceae</taxon>
        <taxon>Rhizoctonia</taxon>
    </lineage>
</organism>
<dbReference type="AlphaFoldDB" id="A0A8H2XV71"/>
<accession>A0A8H2XV71</accession>
<evidence type="ECO:0000313" key="2">
    <source>
        <dbReference type="Proteomes" id="UP000663843"/>
    </source>
</evidence>
<dbReference type="Proteomes" id="UP000663843">
    <property type="component" value="Unassembled WGS sequence"/>
</dbReference>
<comment type="caution">
    <text evidence="1">The sequence shown here is derived from an EMBL/GenBank/DDBJ whole genome shotgun (WGS) entry which is preliminary data.</text>
</comment>
<protein>
    <submittedName>
        <fullName evidence="1">Uncharacterized protein</fullName>
    </submittedName>
</protein>